<dbReference type="InterPro" id="IPR036388">
    <property type="entry name" value="WH-like_DNA-bd_sf"/>
</dbReference>
<dbReference type="InterPro" id="IPR029063">
    <property type="entry name" value="SAM-dependent_MTases_sf"/>
</dbReference>
<dbReference type="Pfam" id="PF00891">
    <property type="entry name" value="Methyltransf_2"/>
    <property type="match status" value="1"/>
</dbReference>
<evidence type="ECO:0000259" key="6">
    <source>
        <dbReference type="Pfam" id="PF08100"/>
    </source>
</evidence>
<dbReference type="OrthoDB" id="2410195at2759"/>
<evidence type="ECO:0000313" key="7">
    <source>
        <dbReference type="EMBL" id="KAA8526329.1"/>
    </source>
</evidence>
<dbReference type="InterPro" id="IPR012967">
    <property type="entry name" value="COMT_dimerisation"/>
</dbReference>
<dbReference type="PANTHER" id="PTHR11746">
    <property type="entry name" value="O-METHYLTRANSFERASE"/>
    <property type="match status" value="1"/>
</dbReference>
<keyword evidence="8" id="KW-1185">Reference proteome</keyword>
<gene>
    <name evidence="7" type="ORF">F0562_008468</name>
</gene>
<dbReference type="Proteomes" id="UP000325577">
    <property type="component" value="Linkage Group LG3"/>
</dbReference>
<evidence type="ECO:0000259" key="5">
    <source>
        <dbReference type="Pfam" id="PF00891"/>
    </source>
</evidence>
<feature type="domain" description="O-methyltransferase dimerisation" evidence="6">
    <location>
        <begin position="21"/>
        <end position="110"/>
    </location>
</feature>
<keyword evidence="1" id="KW-0489">Methyltransferase</keyword>
<dbReference type="GO" id="GO:0046983">
    <property type="term" value="F:protein dimerization activity"/>
    <property type="evidence" value="ECO:0007669"/>
    <property type="project" value="InterPro"/>
</dbReference>
<dbReference type="GO" id="GO:0008171">
    <property type="term" value="F:O-methyltransferase activity"/>
    <property type="evidence" value="ECO:0007669"/>
    <property type="project" value="InterPro"/>
</dbReference>
<dbReference type="InterPro" id="IPR001077">
    <property type="entry name" value="COMT_C"/>
</dbReference>
<name>A0A5J5A7R9_9ASTE</name>
<feature type="domain" description="O-methyltransferase C-terminal" evidence="5">
    <location>
        <begin position="131"/>
        <end position="209"/>
    </location>
</feature>
<sequence length="212" mass="23288">MALANGEEKATELLQAQAHIWNQTFNFINSASLKCAIELGIPDIIHNHGQPMTLSKLLAALPINPTKSSCIYRLMRILVHSGFFVQQKAHENEQEVEYSLTPASRLLLKDNPMSASPFLLAMLDPILVTPWHFVSTWFQNEDPTAFHTSTGETFWEKAGHEPMLNNFFNEAMASDARLIAGVLTQECKGVFEGLNSLVDVGGGTGTVAKGSC</sequence>
<dbReference type="PROSITE" id="PS51683">
    <property type="entry name" value="SAM_OMT_II"/>
    <property type="match status" value="1"/>
</dbReference>
<evidence type="ECO:0000256" key="4">
    <source>
        <dbReference type="ARBA" id="ARBA00034481"/>
    </source>
</evidence>
<proteinExistence type="inferred from homology"/>
<dbReference type="GO" id="GO:0032259">
    <property type="term" value="P:methylation"/>
    <property type="evidence" value="ECO:0007669"/>
    <property type="project" value="UniProtKB-KW"/>
</dbReference>
<evidence type="ECO:0008006" key="9">
    <source>
        <dbReference type="Google" id="ProtNLM"/>
    </source>
</evidence>
<evidence type="ECO:0000256" key="1">
    <source>
        <dbReference type="ARBA" id="ARBA00022603"/>
    </source>
</evidence>
<dbReference type="InterPro" id="IPR016461">
    <property type="entry name" value="COMT-like"/>
</dbReference>
<organism evidence="7 8">
    <name type="scientific">Nyssa sinensis</name>
    <dbReference type="NCBI Taxonomy" id="561372"/>
    <lineage>
        <taxon>Eukaryota</taxon>
        <taxon>Viridiplantae</taxon>
        <taxon>Streptophyta</taxon>
        <taxon>Embryophyta</taxon>
        <taxon>Tracheophyta</taxon>
        <taxon>Spermatophyta</taxon>
        <taxon>Magnoliopsida</taxon>
        <taxon>eudicotyledons</taxon>
        <taxon>Gunneridae</taxon>
        <taxon>Pentapetalae</taxon>
        <taxon>asterids</taxon>
        <taxon>Cornales</taxon>
        <taxon>Nyssaceae</taxon>
        <taxon>Nyssa</taxon>
    </lineage>
</organism>
<dbReference type="InterPro" id="IPR036390">
    <property type="entry name" value="WH_DNA-bd_sf"/>
</dbReference>
<dbReference type="EMBL" id="CM018046">
    <property type="protein sequence ID" value="KAA8526329.1"/>
    <property type="molecule type" value="Genomic_DNA"/>
</dbReference>
<keyword evidence="3" id="KW-0949">S-adenosyl-L-methionine</keyword>
<dbReference type="Pfam" id="PF08100">
    <property type="entry name" value="Dimerisation"/>
    <property type="match status" value="1"/>
</dbReference>
<dbReference type="GO" id="GO:0008757">
    <property type="term" value="F:S-adenosylmethionine-dependent methyltransferase activity"/>
    <property type="evidence" value="ECO:0007669"/>
    <property type="project" value="UniProtKB-ARBA"/>
</dbReference>
<protein>
    <recommendedName>
        <fullName evidence="9">Trans-resveratrol di-O-methyltransferase</fullName>
    </recommendedName>
</protein>
<keyword evidence="2" id="KW-0808">Transferase</keyword>
<dbReference type="AlphaFoldDB" id="A0A5J5A7R9"/>
<dbReference type="FunFam" id="1.10.10.10:FF:000213">
    <property type="entry name" value="Coniferyl alcohol 9-O-methyltransferase"/>
    <property type="match status" value="1"/>
</dbReference>
<dbReference type="SUPFAM" id="SSF46785">
    <property type="entry name" value="Winged helix' DNA-binding domain"/>
    <property type="match status" value="1"/>
</dbReference>
<evidence type="ECO:0000256" key="3">
    <source>
        <dbReference type="ARBA" id="ARBA00022691"/>
    </source>
</evidence>
<reference evidence="7 8" key="1">
    <citation type="submission" date="2019-09" db="EMBL/GenBank/DDBJ databases">
        <title>A chromosome-level genome assembly of the Chinese tupelo Nyssa sinensis.</title>
        <authorList>
            <person name="Yang X."/>
            <person name="Kang M."/>
            <person name="Yang Y."/>
            <person name="Xiong H."/>
            <person name="Wang M."/>
            <person name="Zhang Z."/>
            <person name="Wang Z."/>
            <person name="Wu H."/>
            <person name="Ma T."/>
            <person name="Liu J."/>
            <person name="Xi Z."/>
        </authorList>
    </citation>
    <scope>NUCLEOTIDE SEQUENCE [LARGE SCALE GENOMIC DNA]</scope>
    <source>
        <strain evidence="7">J267</strain>
        <tissue evidence="7">Leaf</tissue>
    </source>
</reference>
<dbReference type="Gene3D" id="1.10.10.10">
    <property type="entry name" value="Winged helix-like DNA-binding domain superfamily/Winged helix DNA-binding domain"/>
    <property type="match status" value="1"/>
</dbReference>
<evidence type="ECO:0000313" key="8">
    <source>
        <dbReference type="Proteomes" id="UP000325577"/>
    </source>
</evidence>
<dbReference type="Gene3D" id="3.40.50.150">
    <property type="entry name" value="Vaccinia Virus protein VP39"/>
    <property type="match status" value="1"/>
</dbReference>
<accession>A0A5J5A7R9</accession>
<evidence type="ECO:0000256" key="2">
    <source>
        <dbReference type="ARBA" id="ARBA00022679"/>
    </source>
</evidence>
<comment type="similarity">
    <text evidence="4">Belongs to the class I-like SAM-binding methyltransferase superfamily. Cation-independent O-methyltransferase family. COMT subfamily.</text>
</comment>
<dbReference type="SUPFAM" id="SSF53335">
    <property type="entry name" value="S-adenosyl-L-methionine-dependent methyltransferases"/>
    <property type="match status" value="1"/>
</dbReference>